<dbReference type="InterPro" id="IPR001867">
    <property type="entry name" value="OmpR/PhoB-type_DNA-bd"/>
</dbReference>
<keyword evidence="4" id="KW-0804">Transcription</keyword>
<dbReference type="PROSITE" id="PS51755">
    <property type="entry name" value="OMPR_PHOB"/>
    <property type="match status" value="1"/>
</dbReference>
<dbReference type="PRINTS" id="PR00364">
    <property type="entry name" value="DISEASERSIST"/>
</dbReference>
<dbReference type="Pfam" id="PF03704">
    <property type="entry name" value="BTAD"/>
    <property type="match status" value="1"/>
</dbReference>
<dbReference type="PANTHER" id="PTHR35807">
    <property type="entry name" value="TRANSCRIPTIONAL REGULATOR REDD-RELATED"/>
    <property type="match status" value="1"/>
</dbReference>
<evidence type="ECO:0000313" key="7">
    <source>
        <dbReference type="EMBL" id="MFC4135804.1"/>
    </source>
</evidence>
<organism evidence="7 8">
    <name type="scientific">Hamadaea flava</name>
    <dbReference type="NCBI Taxonomy" id="1742688"/>
    <lineage>
        <taxon>Bacteria</taxon>
        <taxon>Bacillati</taxon>
        <taxon>Actinomycetota</taxon>
        <taxon>Actinomycetes</taxon>
        <taxon>Micromonosporales</taxon>
        <taxon>Micromonosporaceae</taxon>
        <taxon>Hamadaea</taxon>
    </lineage>
</organism>
<dbReference type="SMART" id="SM00862">
    <property type="entry name" value="Trans_reg_C"/>
    <property type="match status" value="1"/>
</dbReference>
<dbReference type="SMART" id="SM01043">
    <property type="entry name" value="BTAD"/>
    <property type="match status" value="1"/>
</dbReference>
<keyword evidence="3 5" id="KW-0238">DNA-binding</keyword>
<evidence type="ECO:0000256" key="4">
    <source>
        <dbReference type="ARBA" id="ARBA00023163"/>
    </source>
</evidence>
<dbReference type="SUPFAM" id="SSF48452">
    <property type="entry name" value="TPR-like"/>
    <property type="match status" value="2"/>
</dbReference>
<evidence type="ECO:0000256" key="2">
    <source>
        <dbReference type="ARBA" id="ARBA00023015"/>
    </source>
</evidence>
<dbReference type="InterPro" id="IPR036388">
    <property type="entry name" value="WH-like_DNA-bd_sf"/>
</dbReference>
<comment type="similarity">
    <text evidence="1">Belongs to the AfsR/DnrI/RedD regulatory family.</text>
</comment>
<dbReference type="InterPro" id="IPR011990">
    <property type="entry name" value="TPR-like_helical_dom_sf"/>
</dbReference>
<reference evidence="8" key="1">
    <citation type="journal article" date="2019" name="Int. J. Syst. Evol. Microbiol.">
        <title>The Global Catalogue of Microorganisms (GCM) 10K type strain sequencing project: providing services to taxonomists for standard genome sequencing and annotation.</title>
        <authorList>
            <consortium name="The Broad Institute Genomics Platform"/>
            <consortium name="The Broad Institute Genome Sequencing Center for Infectious Disease"/>
            <person name="Wu L."/>
            <person name="Ma J."/>
        </authorList>
    </citation>
    <scope>NUCLEOTIDE SEQUENCE [LARGE SCALE GENOMIC DNA]</scope>
    <source>
        <strain evidence="8">CGMCC 4.7289</strain>
    </source>
</reference>
<dbReference type="Proteomes" id="UP001595816">
    <property type="component" value="Unassembled WGS sequence"/>
</dbReference>
<feature type="DNA-binding region" description="OmpR/PhoB-type" evidence="5">
    <location>
        <begin position="1"/>
        <end position="94"/>
    </location>
</feature>
<evidence type="ECO:0000256" key="5">
    <source>
        <dbReference type="PROSITE-ProRule" id="PRU01091"/>
    </source>
</evidence>
<evidence type="ECO:0000256" key="1">
    <source>
        <dbReference type="ARBA" id="ARBA00005820"/>
    </source>
</evidence>
<evidence type="ECO:0000259" key="6">
    <source>
        <dbReference type="PROSITE" id="PS51755"/>
    </source>
</evidence>
<evidence type="ECO:0000256" key="3">
    <source>
        <dbReference type="ARBA" id="ARBA00023125"/>
    </source>
</evidence>
<dbReference type="CDD" id="cd15831">
    <property type="entry name" value="BTAD"/>
    <property type="match status" value="1"/>
</dbReference>
<dbReference type="InterPro" id="IPR005158">
    <property type="entry name" value="BTAD"/>
</dbReference>
<protein>
    <submittedName>
        <fullName evidence="7">BTAD domain-containing putative transcriptional regulator</fullName>
    </submittedName>
</protein>
<dbReference type="InterPro" id="IPR002182">
    <property type="entry name" value="NB-ARC"/>
</dbReference>
<comment type="caution">
    <text evidence="7">The sequence shown here is derived from an EMBL/GenBank/DDBJ whole genome shotgun (WGS) entry which is preliminary data.</text>
</comment>
<dbReference type="Pfam" id="PF00931">
    <property type="entry name" value="NB-ARC"/>
    <property type="match status" value="1"/>
</dbReference>
<sequence>MDFLVLGPVEVRADGRSIEVGSGRERLVLAQLLLNADRLTAADRLVETVWTAPPRTAKGQLHNMISNLRRRLGGVIFTRPLGYQVTLDGHRLDLAEFRSLVSRAGAAVEHAESLELLAAAEALWNGPALANIAGDWAESVRASLHAERLAAAVAWLEAALSLGRHEDVLRALPGLIGEHPYHERLRELHMLALVGVGRRADALTEYRGTYRLFAEELGIEPGVGLRAIEREILQDAPPAGWVYPRQLPPVPTILGGRDDLIAAVENDLCRAGPAAPPMVVLVGPGGVGKTTVAVAAGHGLLGRFPDGHLFADLRGMHADPIAPHTVLGRFLRALGVAPAEVPDDPQERLAAYRSRLAGRRVLVLLDDVASEEQVRALLPTFAGCATVITSRQRLTALVGATRWTVPVLVDRDAVELLARIAGPERIAAEPASAQAVVEACGRFPLAICIAAARLAAHPGWTLADLHRRLAAEHGRLDELRVGDLDVRSSIGLSYRLLDLPQQALLRRLAILDAPDWPAWVCDELIGRAADGLLDDLVGVHLVDPRSVDAAGQLRYRLHDLVTEFAAERARAEDAESERDEAVIRVLRTWLALASAADARRGYGLGHARGVPAPQVPASAAAAVACDATDWFEAERVSLVRAVTRARRLGRGDLAAQLALWISGFLKSRNYYDDHERTLRDAWAMVQNDRLRLGLAHALFSAFMTTDRDDEMPVLLSEARMLAQRLGERDQEVRTFLQSGLYAKRRGRLEEAIGWSERALASCREDAPILLVTTSLHGVATAHAEAGRPQMGIALSERAVAIQRTGDAPAMTAMRLLGHGEVLMDAGWHDEAERVLTESLETLESVGNDAAAAVGLLRLGELALRRELWTEAEALLRRALAVFERIRDHSSTAMTLRSLGDLALARERSVDAVEPLRRALAIWQRLGFPLESARTHHRLGLALSALGDEVAGHHSAECRRILLELGLEPACLRLPPLPAFAEVTGPPDHGTRD</sequence>
<evidence type="ECO:0000313" key="8">
    <source>
        <dbReference type="Proteomes" id="UP001595816"/>
    </source>
</evidence>
<dbReference type="SUPFAM" id="SSF46894">
    <property type="entry name" value="C-terminal effector domain of the bipartite response regulators"/>
    <property type="match status" value="1"/>
</dbReference>
<dbReference type="Gene3D" id="1.25.40.10">
    <property type="entry name" value="Tetratricopeptide repeat domain"/>
    <property type="match status" value="2"/>
</dbReference>
<dbReference type="InterPro" id="IPR016032">
    <property type="entry name" value="Sig_transdc_resp-reg_C-effctor"/>
</dbReference>
<dbReference type="Pfam" id="PF13424">
    <property type="entry name" value="TPR_12"/>
    <property type="match status" value="1"/>
</dbReference>
<gene>
    <name evidence="7" type="ORF">ACFOZ4_34775</name>
</gene>
<keyword evidence="8" id="KW-1185">Reference proteome</keyword>
<dbReference type="RefSeq" id="WP_253763225.1">
    <property type="nucleotide sequence ID" value="NZ_JAMZDZ010000001.1"/>
</dbReference>
<name>A0ABV8LZR4_9ACTN</name>
<dbReference type="InterPro" id="IPR027417">
    <property type="entry name" value="P-loop_NTPase"/>
</dbReference>
<dbReference type="SUPFAM" id="SSF52540">
    <property type="entry name" value="P-loop containing nucleoside triphosphate hydrolases"/>
    <property type="match status" value="1"/>
</dbReference>
<accession>A0ABV8LZR4</accession>
<keyword evidence="2" id="KW-0805">Transcription regulation</keyword>
<dbReference type="Gene3D" id="1.10.10.10">
    <property type="entry name" value="Winged helix-like DNA-binding domain superfamily/Winged helix DNA-binding domain"/>
    <property type="match status" value="1"/>
</dbReference>
<feature type="domain" description="OmpR/PhoB-type" evidence="6">
    <location>
        <begin position="1"/>
        <end position="94"/>
    </location>
</feature>
<proteinExistence type="inferred from homology"/>
<dbReference type="EMBL" id="JBHSAY010000026">
    <property type="protein sequence ID" value="MFC4135804.1"/>
    <property type="molecule type" value="Genomic_DNA"/>
</dbReference>
<dbReference type="PANTHER" id="PTHR35807:SF1">
    <property type="entry name" value="TRANSCRIPTIONAL REGULATOR REDD"/>
    <property type="match status" value="1"/>
</dbReference>
<dbReference type="Gene3D" id="3.40.50.300">
    <property type="entry name" value="P-loop containing nucleotide triphosphate hydrolases"/>
    <property type="match status" value="1"/>
</dbReference>
<dbReference type="InterPro" id="IPR051677">
    <property type="entry name" value="AfsR-DnrI-RedD_regulator"/>
</dbReference>